<dbReference type="Proteomes" id="UP000886523">
    <property type="component" value="Unassembled WGS sequence"/>
</dbReference>
<dbReference type="GO" id="GO:1990221">
    <property type="term" value="C:L-cysteine desulfurase complex"/>
    <property type="evidence" value="ECO:0007669"/>
    <property type="project" value="TreeGrafter"/>
</dbReference>
<dbReference type="CDD" id="cd20264">
    <property type="entry name" value="Complex1_LYR_LYRM4"/>
    <property type="match status" value="1"/>
</dbReference>
<dbReference type="Pfam" id="PF05347">
    <property type="entry name" value="Complex1_LYR"/>
    <property type="match status" value="1"/>
</dbReference>
<protein>
    <recommendedName>
        <fullName evidence="2">Complex 1 LYR protein domain-containing protein</fullName>
    </recommendedName>
</protein>
<dbReference type="GO" id="GO:0016226">
    <property type="term" value="P:iron-sulfur cluster assembly"/>
    <property type="evidence" value="ECO:0007669"/>
    <property type="project" value="InterPro"/>
</dbReference>
<dbReference type="InterPro" id="IPR045297">
    <property type="entry name" value="Complex1_LYR_LYRM4"/>
</dbReference>
<proteinExistence type="inferred from homology"/>
<feature type="domain" description="Complex 1 LYR protein" evidence="2">
    <location>
        <begin position="13"/>
        <end position="59"/>
    </location>
</feature>
<evidence type="ECO:0000259" key="2">
    <source>
        <dbReference type="Pfam" id="PF05347"/>
    </source>
</evidence>
<gene>
    <name evidence="3" type="ORF">BS47DRAFT_1325083</name>
</gene>
<evidence type="ECO:0000313" key="3">
    <source>
        <dbReference type="EMBL" id="KAF9518762.1"/>
    </source>
</evidence>
<comment type="caution">
    <text evidence="3">The sequence shown here is derived from an EMBL/GenBank/DDBJ whole genome shotgun (WGS) entry which is preliminary data.</text>
</comment>
<comment type="similarity">
    <text evidence="1">Belongs to the complex I LYR family.</text>
</comment>
<reference evidence="3" key="1">
    <citation type="journal article" date="2020" name="Nat. Commun.">
        <title>Large-scale genome sequencing of mycorrhizal fungi provides insights into the early evolution of symbiotic traits.</title>
        <authorList>
            <person name="Miyauchi S."/>
            <person name="Kiss E."/>
            <person name="Kuo A."/>
            <person name="Drula E."/>
            <person name="Kohler A."/>
            <person name="Sanchez-Garcia M."/>
            <person name="Morin E."/>
            <person name="Andreopoulos B."/>
            <person name="Barry K.W."/>
            <person name="Bonito G."/>
            <person name="Buee M."/>
            <person name="Carver A."/>
            <person name="Chen C."/>
            <person name="Cichocki N."/>
            <person name="Clum A."/>
            <person name="Culley D."/>
            <person name="Crous P.W."/>
            <person name="Fauchery L."/>
            <person name="Girlanda M."/>
            <person name="Hayes R.D."/>
            <person name="Keri Z."/>
            <person name="LaButti K."/>
            <person name="Lipzen A."/>
            <person name="Lombard V."/>
            <person name="Magnuson J."/>
            <person name="Maillard F."/>
            <person name="Murat C."/>
            <person name="Nolan M."/>
            <person name="Ohm R.A."/>
            <person name="Pangilinan J."/>
            <person name="Pereira M.F."/>
            <person name="Perotto S."/>
            <person name="Peter M."/>
            <person name="Pfister S."/>
            <person name="Riley R."/>
            <person name="Sitrit Y."/>
            <person name="Stielow J.B."/>
            <person name="Szollosi G."/>
            <person name="Zifcakova L."/>
            <person name="Stursova M."/>
            <person name="Spatafora J.W."/>
            <person name="Tedersoo L."/>
            <person name="Vaario L.M."/>
            <person name="Yamada A."/>
            <person name="Yan M."/>
            <person name="Wang P."/>
            <person name="Xu J."/>
            <person name="Bruns T."/>
            <person name="Baldrian P."/>
            <person name="Vilgalys R."/>
            <person name="Dunand C."/>
            <person name="Henrissat B."/>
            <person name="Grigoriev I.V."/>
            <person name="Hibbett D."/>
            <person name="Nagy L.G."/>
            <person name="Martin F.M."/>
        </authorList>
    </citation>
    <scope>NUCLEOTIDE SEQUENCE</scope>
    <source>
        <strain evidence="3">UP504</strain>
    </source>
</reference>
<dbReference type="InterPro" id="IPR008011">
    <property type="entry name" value="Complex1_LYR_dom"/>
</dbReference>
<evidence type="ECO:0000256" key="1">
    <source>
        <dbReference type="ARBA" id="ARBA00009508"/>
    </source>
</evidence>
<dbReference type="PANTHER" id="PTHR13166">
    <property type="entry name" value="PROTEIN C6ORF149"/>
    <property type="match status" value="1"/>
</dbReference>
<organism evidence="3 4">
    <name type="scientific">Hydnum rufescens UP504</name>
    <dbReference type="NCBI Taxonomy" id="1448309"/>
    <lineage>
        <taxon>Eukaryota</taxon>
        <taxon>Fungi</taxon>
        <taxon>Dikarya</taxon>
        <taxon>Basidiomycota</taxon>
        <taxon>Agaricomycotina</taxon>
        <taxon>Agaricomycetes</taxon>
        <taxon>Cantharellales</taxon>
        <taxon>Hydnaceae</taxon>
        <taxon>Hydnum</taxon>
    </lineage>
</organism>
<keyword evidence="4" id="KW-1185">Reference proteome</keyword>
<accession>A0A9P6B7D0</accession>
<dbReference type="InterPro" id="IPR051522">
    <property type="entry name" value="ISC_assembly_LYR"/>
</dbReference>
<dbReference type="AlphaFoldDB" id="A0A9P6B7D0"/>
<name>A0A9P6B7D0_9AGAM</name>
<evidence type="ECO:0000313" key="4">
    <source>
        <dbReference type="Proteomes" id="UP000886523"/>
    </source>
</evidence>
<dbReference type="EMBL" id="MU128922">
    <property type="protein sequence ID" value="KAF9518762.1"/>
    <property type="molecule type" value="Genomic_DNA"/>
</dbReference>
<dbReference type="OrthoDB" id="275715at2759"/>
<sequence>MSSPALPSRQARLALYANMLRVSRSFTSYNFRSYFIRNTRAKFRLAAAETDPQRIQSTYDGFVAELQTLRRAATVNRLFEGSKLVVEQTRIRPGSRGAGMGAGVGHSV</sequence>
<dbReference type="GO" id="GO:0005739">
    <property type="term" value="C:mitochondrion"/>
    <property type="evidence" value="ECO:0007669"/>
    <property type="project" value="TreeGrafter"/>
</dbReference>
<dbReference type="PANTHER" id="PTHR13166:SF7">
    <property type="entry name" value="LYR MOTIF-CONTAINING PROTEIN 4"/>
    <property type="match status" value="1"/>
</dbReference>